<dbReference type="InterPro" id="IPR033275">
    <property type="entry name" value="MARCH-like"/>
</dbReference>
<name>A0A811RY89_9POAL</name>
<dbReference type="PANTHER" id="PTHR23012:SF159">
    <property type="entry name" value="OS05G0355300 PROTEIN"/>
    <property type="match status" value="1"/>
</dbReference>
<dbReference type="Pfam" id="PF12906">
    <property type="entry name" value="RINGv"/>
    <property type="match status" value="1"/>
</dbReference>
<dbReference type="EMBL" id="CAJGYO010000017">
    <property type="protein sequence ID" value="CAD6334111.1"/>
    <property type="molecule type" value="Genomic_DNA"/>
</dbReference>
<keyword evidence="5" id="KW-0472">Membrane</keyword>
<keyword evidence="5" id="KW-0812">Transmembrane</keyword>
<evidence type="ECO:0000256" key="2">
    <source>
        <dbReference type="ARBA" id="ARBA00022771"/>
    </source>
</evidence>
<dbReference type="Proteomes" id="UP000604825">
    <property type="component" value="Unassembled WGS sequence"/>
</dbReference>
<keyword evidence="5" id="KW-1133">Transmembrane helix</keyword>
<protein>
    <recommendedName>
        <fullName evidence="6">RING-CH-type domain-containing protein</fullName>
    </recommendedName>
</protein>
<feature type="compositionally biased region" description="Polar residues" evidence="4">
    <location>
        <begin position="209"/>
        <end position="228"/>
    </location>
</feature>
<dbReference type="SMART" id="SM00744">
    <property type="entry name" value="RINGv"/>
    <property type="match status" value="1"/>
</dbReference>
<keyword evidence="1" id="KW-0479">Metal-binding</keyword>
<accession>A0A811RY89</accession>
<keyword evidence="8" id="KW-1185">Reference proteome</keyword>
<dbReference type="Pfam" id="PF12428">
    <property type="entry name" value="DUF3675"/>
    <property type="match status" value="1"/>
</dbReference>
<dbReference type="PANTHER" id="PTHR23012">
    <property type="entry name" value="RING/FYVE/PHD ZINC FINGER DOMAIN-CONTAINING"/>
    <property type="match status" value="1"/>
</dbReference>
<dbReference type="GO" id="GO:0016567">
    <property type="term" value="P:protein ubiquitination"/>
    <property type="evidence" value="ECO:0007669"/>
    <property type="project" value="TreeGrafter"/>
</dbReference>
<dbReference type="SUPFAM" id="SSF57850">
    <property type="entry name" value="RING/U-box"/>
    <property type="match status" value="1"/>
</dbReference>
<dbReference type="AlphaFoldDB" id="A0A811RY89"/>
<dbReference type="GO" id="GO:0008270">
    <property type="term" value="F:zinc ion binding"/>
    <property type="evidence" value="ECO:0007669"/>
    <property type="project" value="UniProtKB-KW"/>
</dbReference>
<evidence type="ECO:0000313" key="8">
    <source>
        <dbReference type="Proteomes" id="UP000604825"/>
    </source>
</evidence>
<gene>
    <name evidence="7" type="ORF">NCGR_LOCUS58209</name>
</gene>
<dbReference type="InterPro" id="IPR013083">
    <property type="entry name" value="Znf_RING/FYVE/PHD"/>
</dbReference>
<feature type="transmembrane region" description="Helical" evidence="5">
    <location>
        <begin position="96"/>
        <end position="117"/>
    </location>
</feature>
<dbReference type="GO" id="GO:0004842">
    <property type="term" value="F:ubiquitin-protein transferase activity"/>
    <property type="evidence" value="ECO:0007669"/>
    <property type="project" value="TreeGrafter"/>
</dbReference>
<dbReference type="Gene3D" id="3.30.40.10">
    <property type="entry name" value="Zinc/RING finger domain, C3HC4 (zinc finger)"/>
    <property type="match status" value="1"/>
</dbReference>
<comment type="caution">
    <text evidence="7">The sequence shown here is derived from an EMBL/GenBank/DDBJ whole genome shotgun (WGS) entry which is preliminary data.</text>
</comment>
<keyword evidence="3" id="KW-0862">Zinc</keyword>
<keyword evidence="2" id="KW-0863">Zinc-finger</keyword>
<feature type="transmembrane region" description="Helical" evidence="5">
    <location>
        <begin position="129"/>
        <end position="150"/>
    </location>
</feature>
<dbReference type="PROSITE" id="PS51292">
    <property type="entry name" value="ZF_RING_CH"/>
    <property type="match status" value="1"/>
</dbReference>
<dbReference type="InterPro" id="IPR011016">
    <property type="entry name" value="Znf_RING-CH"/>
</dbReference>
<dbReference type="OrthoDB" id="264354at2759"/>
<evidence type="ECO:0000259" key="6">
    <source>
        <dbReference type="PROSITE" id="PS51292"/>
    </source>
</evidence>
<organism evidence="7 8">
    <name type="scientific">Miscanthus lutarioriparius</name>
    <dbReference type="NCBI Taxonomy" id="422564"/>
    <lineage>
        <taxon>Eukaryota</taxon>
        <taxon>Viridiplantae</taxon>
        <taxon>Streptophyta</taxon>
        <taxon>Embryophyta</taxon>
        <taxon>Tracheophyta</taxon>
        <taxon>Spermatophyta</taxon>
        <taxon>Magnoliopsida</taxon>
        <taxon>Liliopsida</taxon>
        <taxon>Poales</taxon>
        <taxon>Poaceae</taxon>
        <taxon>PACMAD clade</taxon>
        <taxon>Panicoideae</taxon>
        <taxon>Andropogonodae</taxon>
        <taxon>Andropogoneae</taxon>
        <taxon>Saccharinae</taxon>
        <taxon>Miscanthus</taxon>
    </lineage>
</organism>
<evidence type="ECO:0000256" key="3">
    <source>
        <dbReference type="ARBA" id="ARBA00022833"/>
    </source>
</evidence>
<reference evidence="7" key="1">
    <citation type="submission" date="2020-10" db="EMBL/GenBank/DDBJ databases">
        <authorList>
            <person name="Han B."/>
            <person name="Lu T."/>
            <person name="Zhao Q."/>
            <person name="Huang X."/>
            <person name="Zhao Y."/>
        </authorList>
    </citation>
    <scope>NUCLEOTIDE SEQUENCE</scope>
</reference>
<feature type="domain" description="RING-CH-type" evidence="6">
    <location>
        <begin position="1"/>
        <end position="41"/>
    </location>
</feature>
<evidence type="ECO:0000256" key="4">
    <source>
        <dbReference type="SAM" id="MobiDB-lite"/>
    </source>
</evidence>
<evidence type="ECO:0000256" key="5">
    <source>
        <dbReference type="SAM" id="Phobius"/>
    </source>
</evidence>
<evidence type="ECO:0000313" key="7">
    <source>
        <dbReference type="EMBL" id="CAD6334111.1"/>
    </source>
</evidence>
<evidence type="ECO:0000256" key="1">
    <source>
        <dbReference type="ARBA" id="ARBA00022723"/>
    </source>
</evidence>
<feature type="region of interest" description="Disordered" evidence="4">
    <location>
        <begin position="200"/>
        <end position="236"/>
    </location>
</feature>
<dbReference type="InterPro" id="IPR022143">
    <property type="entry name" value="DUF3675"/>
</dbReference>
<sequence>MESPCGCFGSLKYAHRGCVQRWCDEKGSTLCEICLQSFEPGYTLPPKKTPVVETAVTISEHEDMQSLESPVGLIDGEDYTRFSYTADQCATWCRSLAITFTIMLLAWHLVAVVTVEAADHCAFSLLTMYLLRAAGILLPLYVVMRLIHIVQSGQRQYRLQLLEVDGGGIKEMILIYQVHNLEGNFSIKILSLYKDHRSTKESEGPADAVQQQRFEPNEQSDLAQNSGPESCHSHCF</sequence>
<proteinExistence type="predicted"/>
<dbReference type="GO" id="GO:0016020">
    <property type="term" value="C:membrane"/>
    <property type="evidence" value="ECO:0007669"/>
    <property type="project" value="TreeGrafter"/>
</dbReference>